<dbReference type="RefSeq" id="XP_025480556.1">
    <property type="nucleotide sequence ID" value="XM_025627717.1"/>
</dbReference>
<keyword evidence="3" id="KW-1000">Mitochondrion outer membrane</keyword>
<evidence type="ECO:0000256" key="4">
    <source>
        <dbReference type="ARBA" id="ARBA00022946"/>
    </source>
</evidence>
<comment type="similarity">
    <text evidence="2">Belongs to the FMP52 family.</text>
</comment>
<evidence type="ECO:0000313" key="9">
    <source>
        <dbReference type="Proteomes" id="UP000247647"/>
    </source>
</evidence>
<keyword evidence="4" id="KW-0809">Transit peptide</keyword>
<gene>
    <name evidence="8" type="ORF">BO87DRAFT_434624</name>
</gene>
<organism evidence="8 9">
    <name type="scientific">Aspergillus neoniger (strain CBS 115656)</name>
    <dbReference type="NCBI Taxonomy" id="1448310"/>
    <lineage>
        <taxon>Eukaryota</taxon>
        <taxon>Fungi</taxon>
        <taxon>Dikarya</taxon>
        <taxon>Ascomycota</taxon>
        <taxon>Pezizomycotina</taxon>
        <taxon>Eurotiomycetes</taxon>
        <taxon>Eurotiomycetidae</taxon>
        <taxon>Eurotiales</taxon>
        <taxon>Aspergillaceae</taxon>
        <taxon>Aspergillus</taxon>
        <taxon>Aspergillus subgen. Circumdati</taxon>
    </lineage>
</organism>
<keyword evidence="9" id="KW-1185">Reference proteome</keyword>
<evidence type="ECO:0000256" key="2">
    <source>
        <dbReference type="ARBA" id="ARBA00006617"/>
    </source>
</evidence>
<evidence type="ECO:0000256" key="5">
    <source>
        <dbReference type="ARBA" id="ARBA00023128"/>
    </source>
</evidence>
<dbReference type="AlphaFoldDB" id="A0A318Z4G9"/>
<dbReference type="FunFam" id="3.40.50.720:FF:000366">
    <property type="entry name" value="Protein FMP52, mitochondrial"/>
    <property type="match status" value="1"/>
</dbReference>
<keyword evidence="6" id="KW-0472">Membrane</keyword>
<reference evidence="8" key="1">
    <citation type="submission" date="2016-12" db="EMBL/GenBank/DDBJ databases">
        <title>The genomes of Aspergillus section Nigri reveals drivers in fungal speciation.</title>
        <authorList>
            <consortium name="DOE Joint Genome Institute"/>
            <person name="Vesth T.C."/>
            <person name="Nybo J."/>
            <person name="Theobald S."/>
            <person name="Brandl J."/>
            <person name="Frisvad J.C."/>
            <person name="Nielsen K.F."/>
            <person name="Lyhne E.K."/>
            <person name="Kogle M.E."/>
            <person name="Kuo A."/>
            <person name="Riley R."/>
            <person name="Clum A."/>
            <person name="Nolan M."/>
            <person name="Lipzen A."/>
            <person name="Salamov A."/>
            <person name="Henrissat B."/>
            <person name="Wiebenga A."/>
            <person name="De Vries R.P."/>
            <person name="Grigoriev I.V."/>
            <person name="Mortensen U.H."/>
            <person name="Andersen M.R."/>
            <person name="Baker S.E."/>
        </authorList>
    </citation>
    <scope>NUCLEOTIDE SEQUENCE [LARGE SCALE GENOMIC DNA]</scope>
    <source>
        <strain evidence="8">CBS 115656</strain>
    </source>
</reference>
<dbReference type="Proteomes" id="UP000247647">
    <property type="component" value="Unassembled WGS sequence"/>
</dbReference>
<dbReference type="GeneID" id="37130173"/>
<sequence length="239" mass="25769">MLRIVEVGVTGLVGSHILTTLLAQPSISTVHAYTRKDIPAANPKLTAIHNKDSTTWSSLFPNNTHIFFSALGTTLAQAGSLENQRKIDLNLNLELAQAAKNAGVETYVLISSGQPNVNSRLAFLRMKGELVEAVKNLGFKHTIILHPGLIVGDRRDSRPMEAVVRGIASYLGKFQNGALMHPWAQHAEIIAGVAVSAGLQAAVGKREPGVWALQQADIVRLGFTEWNEPVERGEGQISA</sequence>
<dbReference type="PANTHER" id="PTHR14097">
    <property type="entry name" value="OXIDOREDUCTASE HTATIP2"/>
    <property type="match status" value="1"/>
</dbReference>
<dbReference type="EMBL" id="KZ821457">
    <property type="protein sequence ID" value="PYH35078.1"/>
    <property type="molecule type" value="Genomic_DNA"/>
</dbReference>
<dbReference type="OrthoDB" id="430436at2759"/>
<dbReference type="SUPFAM" id="SSF51735">
    <property type="entry name" value="NAD(P)-binding Rossmann-fold domains"/>
    <property type="match status" value="1"/>
</dbReference>
<protein>
    <recommendedName>
        <fullName evidence="7">NAD-dependent epimerase/dehydratase domain-containing protein</fullName>
    </recommendedName>
</protein>
<proteinExistence type="inferred from homology"/>
<dbReference type="Gene3D" id="3.40.50.720">
    <property type="entry name" value="NAD(P)-binding Rossmann-like Domain"/>
    <property type="match status" value="1"/>
</dbReference>
<keyword evidence="5" id="KW-0496">Mitochondrion</keyword>
<evidence type="ECO:0000313" key="8">
    <source>
        <dbReference type="EMBL" id="PYH35078.1"/>
    </source>
</evidence>
<evidence type="ECO:0000259" key="7">
    <source>
        <dbReference type="Pfam" id="PF01370"/>
    </source>
</evidence>
<evidence type="ECO:0000256" key="3">
    <source>
        <dbReference type="ARBA" id="ARBA00022787"/>
    </source>
</evidence>
<evidence type="ECO:0000256" key="1">
    <source>
        <dbReference type="ARBA" id="ARBA00004450"/>
    </source>
</evidence>
<dbReference type="InterPro" id="IPR036291">
    <property type="entry name" value="NAD(P)-bd_dom_sf"/>
</dbReference>
<name>A0A318Z4G9_ASPNB</name>
<dbReference type="GO" id="GO:0051170">
    <property type="term" value="P:import into nucleus"/>
    <property type="evidence" value="ECO:0007669"/>
    <property type="project" value="TreeGrafter"/>
</dbReference>
<comment type="subcellular location">
    <subcellularLocation>
        <location evidence="1">Mitochondrion outer membrane</location>
        <topology evidence="1">Peripheral membrane protein</topology>
    </subcellularLocation>
</comment>
<dbReference type="PANTHER" id="PTHR14097:SF7">
    <property type="entry name" value="OXIDOREDUCTASE HTATIP2"/>
    <property type="match status" value="1"/>
</dbReference>
<dbReference type="Pfam" id="PF01370">
    <property type="entry name" value="Epimerase"/>
    <property type="match status" value="1"/>
</dbReference>
<dbReference type="InterPro" id="IPR001509">
    <property type="entry name" value="Epimerase_deHydtase"/>
</dbReference>
<accession>A0A318Z4G9</accession>
<feature type="domain" description="NAD-dependent epimerase/dehydratase" evidence="7">
    <location>
        <begin position="7"/>
        <end position="113"/>
    </location>
</feature>
<evidence type="ECO:0000256" key="6">
    <source>
        <dbReference type="ARBA" id="ARBA00023136"/>
    </source>
</evidence>
<dbReference type="GO" id="GO:0005741">
    <property type="term" value="C:mitochondrial outer membrane"/>
    <property type="evidence" value="ECO:0007669"/>
    <property type="project" value="UniProtKB-SubCell"/>
</dbReference>